<dbReference type="SUPFAM" id="SSF55781">
    <property type="entry name" value="GAF domain-like"/>
    <property type="match status" value="1"/>
</dbReference>
<evidence type="ECO:0000259" key="4">
    <source>
        <dbReference type="PROSITE" id="PS51832"/>
    </source>
</evidence>
<keyword evidence="2" id="KW-1133">Transmembrane helix</keyword>
<name>A0AAU9E6Q7_9FIRM</name>
<evidence type="ECO:0000256" key="1">
    <source>
        <dbReference type="SAM" id="Coils"/>
    </source>
</evidence>
<proteinExistence type="predicted"/>
<dbReference type="Pfam" id="PF13185">
    <property type="entry name" value="GAF_2"/>
    <property type="match status" value="1"/>
</dbReference>
<dbReference type="SUPFAM" id="SSF109604">
    <property type="entry name" value="HD-domain/PDEase-like"/>
    <property type="match status" value="1"/>
</dbReference>
<dbReference type="SMART" id="SM00471">
    <property type="entry name" value="HDc"/>
    <property type="match status" value="1"/>
</dbReference>
<dbReference type="AlphaFoldDB" id="A0AAU9E6Q7"/>
<dbReference type="NCBIfam" id="TIGR00277">
    <property type="entry name" value="HDIG"/>
    <property type="match status" value="1"/>
</dbReference>
<dbReference type="Proteomes" id="UP001321786">
    <property type="component" value="Chromosome"/>
</dbReference>
<keyword evidence="1" id="KW-0175">Coiled coil</keyword>
<dbReference type="SMART" id="SM00065">
    <property type="entry name" value="GAF"/>
    <property type="match status" value="1"/>
</dbReference>
<dbReference type="PANTHER" id="PTHR43155">
    <property type="entry name" value="CYCLIC DI-GMP PHOSPHODIESTERASE PA4108-RELATED"/>
    <property type="match status" value="1"/>
</dbReference>
<dbReference type="KEGG" id="hprf:HLPR_27670"/>
<feature type="domain" description="HD" evidence="3">
    <location>
        <begin position="571"/>
        <end position="693"/>
    </location>
</feature>
<dbReference type="PANTHER" id="PTHR43155:SF2">
    <property type="entry name" value="CYCLIC DI-GMP PHOSPHODIESTERASE PA4108"/>
    <property type="match status" value="1"/>
</dbReference>
<feature type="domain" description="HD-GYP" evidence="4">
    <location>
        <begin position="549"/>
        <end position="744"/>
    </location>
</feature>
<feature type="coiled-coil region" evidence="1">
    <location>
        <begin position="324"/>
        <end position="351"/>
    </location>
</feature>
<keyword evidence="6" id="KW-1185">Reference proteome</keyword>
<keyword evidence="2" id="KW-0472">Membrane</keyword>
<dbReference type="CDD" id="cd00077">
    <property type="entry name" value="HDc"/>
    <property type="match status" value="1"/>
</dbReference>
<dbReference type="InterPro" id="IPR006674">
    <property type="entry name" value="HD_domain"/>
</dbReference>
<evidence type="ECO:0000313" key="6">
    <source>
        <dbReference type="Proteomes" id="UP001321786"/>
    </source>
</evidence>
<dbReference type="InterPro" id="IPR029016">
    <property type="entry name" value="GAF-like_dom_sf"/>
</dbReference>
<accession>A0AAU9E6Q7</accession>
<dbReference type="InterPro" id="IPR003607">
    <property type="entry name" value="HD/PDEase_dom"/>
</dbReference>
<feature type="transmembrane region" description="Helical" evidence="2">
    <location>
        <begin position="12"/>
        <end position="31"/>
    </location>
</feature>
<dbReference type="InterPro" id="IPR003018">
    <property type="entry name" value="GAF"/>
</dbReference>
<dbReference type="Pfam" id="PF13487">
    <property type="entry name" value="HD_5"/>
    <property type="match status" value="1"/>
</dbReference>
<dbReference type="PROSITE" id="PS51831">
    <property type="entry name" value="HD"/>
    <property type="match status" value="1"/>
</dbReference>
<dbReference type="InterPro" id="IPR006675">
    <property type="entry name" value="HDIG_dom"/>
</dbReference>
<gene>
    <name evidence="5" type="ORF">HLPR_27670</name>
</gene>
<dbReference type="EMBL" id="AP028654">
    <property type="protein sequence ID" value="BEP30436.1"/>
    <property type="molecule type" value="Genomic_DNA"/>
</dbReference>
<protein>
    <recommendedName>
        <fullName evidence="7">HD-GYP domain-containing protein</fullName>
    </recommendedName>
</protein>
<feature type="transmembrane region" description="Helical" evidence="2">
    <location>
        <begin position="232"/>
        <end position="255"/>
    </location>
</feature>
<keyword evidence="2" id="KW-0812">Transmembrane</keyword>
<reference evidence="5 6" key="1">
    <citation type="submission" date="2023-08" db="EMBL/GenBank/DDBJ databases">
        <title>Helicovermis profunda gen. nov., sp. nov., a novel mesophilic, fermentative bacterium within the Bacillota from a deep-sea hydrothermal vent chimney.</title>
        <authorList>
            <person name="Miyazaki U."/>
            <person name="Mizutani D."/>
            <person name="Hashimoto Y."/>
            <person name="Tame A."/>
            <person name="Sawayama S."/>
            <person name="Miyazaki J."/>
            <person name="Takai K."/>
            <person name="Nakagawa S."/>
        </authorList>
    </citation>
    <scope>NUCLEOTIDE SEQUENCE [LARGE SCALE GENOMIC DNA]</scope>
    <source>
        <strain evidence="5 6">S502</strain>
    </source>
</reference>
<sequence>MEYKELIKKRIFMKILILLVLPNIIFGAVFYNKMYISRTNNLLTLNRNNTEMKYNNFLNWYKGKTNILELISKISFYEKYDDYIKLSKLVVYSNENISIKEKIYLVDKNKTIGIIENGKLASIHFDKNNNRVLSLYKKTNVEGIYIAIDLLVTDIEDKINQYFSNDLESISLVISGNEIIKEGNTKNNNFFNDIRYNVKLKEYDVNIYDNENKINFFVSQKADFNLSRINQFLYVFKVSIVIAIITYLLVIASFFKILFFPIDRVIAQIDKILNGDMVYKINFKKHRYFTYIYESFNKLIYKLQDIYYKELEIDEEYKFLVNELKEKGKSANNIKNNIDELKKNISLEELKYKVFSESKDFTLGLEELYDSEIVDEEKYLKVKVVKRKKELQFIREVMTSLTNSNTLETLLSNIVERINKLSGRGICTIRLVENNLLKLKAYSGEFSEFIKKGDLSMEKDIAGEAIKKNQIVVVKDFKNVLVDYTFDKENLFDKIKEAIYIPLSNNNKAIGVIIIAVENKIDDLDIDLLKAFARHASIAIEKIGLYNELKNNYFNTIKVLITAVEAKDSYTEGHSIRVSKIAVLIAKEMGFSDVEIEEVEISGILHDIGKIGIEDKILTKEGKLTDYEYNEIKKHSEIGFRIIKPIEMSKGIIEGVLLHHLRYDKKGYPKMKTFDRTTIIPCIIGLSDAIDAITSNRLYSSKKDLKWAIDEINRNSGTQFNPKIVKIINKIFNKNASLLYDIIDEE</sequence>
<dbReference type="InterPro" id="IPR037522">
    <property type="entry name" value="HD_GYP_dom"/>
</dbReference>
<organism evidence="5 6">
    <name type="scientific">Helicovermis profundi</name>
    <dbReference type="NCBI Taxonomy" id="3065157"/>
    <lineage>
        <taxon>Bacteria</taxon>
        <taxon>Bacillati</taxon>
        <taxon>Bacillota</taxon>
        <taxon>Clostridia</taxon>
        <taxon>Helicovermis</taxon>
    </lineage>
</organism>
<dbReference type="Gene3D" id="1.10.3210.10">
    <property type="entry name" value="Hypothetical protein af1432"/>
    <property type="match status" value="1"/>
</dbReference>
<dbReference type="PROSITE" id="PS51832">
    <property type="entry name" value="HD_GYP"/>
    <property type="match status" value="1"/>
</dbReference>
<evidence type="ECO:0000256" key="2">
    <source>
        <dbReference type="SAM" id="Phobius"/>
    </source>
</evidence>
<evidence type="ECO:0000259" key="3">
    <source>
        <dbReference type="PROSITE" id="PS51831"/>
    </source>
</evidence>
<dbReference type="RefSeq" id="WP_338536022.1">
    <property type="nucleotide sequence ID" value="NZ_AP028654.1"/>
</dbReference>
<evidence type="ECO:0008006" key="7">
    <source>
        <dbReference type="Google" id="ProtNLM"/>
    </source>
</evidence>
<dbReference type="Gene3D" id="3.30.450.40">
    <property type="match status" value="1"/>
</dbReference>
<evidence type="ECO:0000313" key="5">
    <source>
        <dbReference type="EMBL" id="BEP30436.1"/>
    </source>
</evidence>